<dbReference type="Proteomes" id="UP001732700">
    <property type="component" value="Chromosome 2C"/>
</dbReference>
<dbReference type="EnsemblPlants" id="AVESA.00010b.r2.2CG0325070.1">
    <property type="protein sequence ID" value="AVESA.00010b.r2.2CG0325070.1.CDS"/>
    <property type="gene ID" value="AVESA.00010b.r2.2CG0325070"/>
</dbReference>
<evidence type="ECO:0000313" key="2">
    <source>
        <dbReference type="Proteomes" id="UP001732700"/>
    </source>
</evidence>
<proteinExistence type="predicted"/>
<reference evidence="1" key="2">
    <citation type="submission" date="2025-09" db="UniProtKB">
        <authorList>
            <consortium name="EnsemblPlants"/>
        </authorList>
    </citation>
    <scope>IDENTIFICATION</scope>
</reference>
<name>A0ACD5UXF2_AVESA</name>
<reference evidence="1" key="1">
    <citation type="submission" date="2021-05" db="EMBL/GenBank/DDBJ databases">
        <authorList>
            <person name="Scholz U."/>
            <person name="Mascher M."/>
            <person name="Fiebig A."/>
        </authorList>
    </citation>
    <scope>NUCLEOTIDE SEQUENCE [LARGE SCALE GENOMIC DNA]</scope>
</reference>
<sequence>MEVSSFCFVFTTTVLVLWLVKIASASSGSQYQKRLPPGPWTLPIIGSLHHVVSVLPHRRLMEMARRHGPLMHLMLGEIPTVVVSDAAAAALVMKTNDLSFASRPSSTTMDIVSCGGKDIAFAPYGEHWRQMRKLCIVELLSSMQVRRMEGIRAEMVADLLRSIGAAAASPFGAVNVSAKVAALTNDIGSRVVFGGRCARQAEYLRELDKVVTLLGGFCLVDLFPSSRLVRWLSSSERNMRRSYGRIQCIIGDIIDGRRAARAAGDRACSTDEEEDLLDVLLRLQEDSLAFPLTTEVIGVAIFDLFGAATETTSTALEWTMSELINNPEVMAKVQKEVREVLGKDQVVITNSDLGELHYMRMVIKEVLRLHPPFPLLLPRETREDCEIMGYNIPKGTNIYINAFAISRDPVFWDNPTEFNPERFENNNVNYDGTHFKFTPFGSGRRICPGIFFATSTIEIALANLLYHFDWKLPDGERVDMLEKFGITVRRKFDLQLVAIPHQSKKVMAI</sequence>
<evidence type="ECO:0000313" key="1">
    <source>
        <dbReference type="EnsemblPlants" id="AVESA.00010b.r2.2CG0325070.1.CDS"/>
    </source>
</evidence>
<accession>A0ACD5UXF2</accession>
<organism evidence="1 2">
    <name type="scientific">Avena sativa</name>
    <name type="common">Oat</name>
    <dbReference type="NCBI Taxonomy" id="4498"/>
    <lineage>
        <taxon>Eukaryota</taxon>
        <taxon>Viridiplantae</taxon>
        <taxon>Streptophyta</taxon>
        <taxon>Embryophyta</taxon>
        <taxon>Tracheophyta</taxon>
        <taxon>Spermatophyta</taxon>
        <taxon>Magnoliopsida</taxon>
        <taxon>Liliopsida</taxon>
        <taxon>Poales</taxon>
        <taxon>Poaceae</taxon>
        <taxon>BOP clade</taxon>
        <taxon>Pooideae</taxon>
        <taxon>Poodae</taxon>
        <taxon>Poeae</taxon>
        <taxon>Poeae Chloroplast Group 1 (Aveneae type)</taxon>
        <taxon>Aveninae</taxon>
        <taxon>Avena</taxon>
    </lineage>
</organism>
<protein>
    <submittedName>
        <fullName evidence="1">Uncharacterized protein</fullName>
    </submittedName>
</protein>
<keyword evidence="2" id="KW-1185">Reference proteome</keyword>